<evidence type="ECO:0000313" key="3">
    <source>
        <dbReference type="EMBL" id="QQM45584.1"/>
    </source>
</evidence>
<reference evidence="3 4" key="1">
    <citation type="submission" date="2020-12" db="EMBL/GenBank/DDBJ databases">
        <title>A novel species.</title>
        <authorList>
            <person name="Li K."/>
        </authorList>
    </citation>
    <scope>NUCLEOTIDE SEQUENCE [LARGE SCALE GENOMIC DNA]</scope>
    <source>
        <strain evidence="3 4">ZYC-3</strain>
    </source>
</reference>
<organism evidence="3 4">
    <name type="scientific">Streptomyces liliifuscus</name>
    <dbReference type="NCBI Taxonomy" id="2797636"/>
    <lineage>
        <taxon>Bacteria</taxon>
        <taxon>Bacillati</taxon>
        <taxon>Actinomycetota</taxon>
        <taxon>Actinomycetes</taxon>
        <taxon>Kitasatosporales</taxon>
        <taxon>Streptomycetaceae</taxon>
        <taxon>Streptomyces</taxon>
    </lineage>
</organism>
<protein>
    <submittedName>
        <fullName evidence="3">Transcription initiation protein</fullName>
    </submittedName>
</protein>
<dbReference type="AlphaFoldDB" id="A0A7T7RGB0"/>
<dbReference type="PANTHER" id="PTHR35174">
    <property type="entry name" value="BLL7171 PROTEIN-RELATED"/>
    <property type="match status" value="1"/>
</dbReference>
<feature type="domain" description="YCII-related" evidence="2">
    <location>
        <begin position="9"/>
        <end position="113"/>
    </location>
</feature>
<dbReference type="Gene3D" id="3.30.70.1060">
    <property type="entry name" value="Dimeric alpha+beta barrel"/>
    <property type="match status" value="1"/>
</dbReference>
<comment type="similarity">
    <text evidence="1">Belongs to the YciI family.</text>
</comment>
<evidence type="ECO:0000259" key="2">
    <source>
        <dbReference type="Pfam" id="PF03795"/>
    </source>
</evidence>
<dbReference type="KEGG" id="slf:JEQ17_43360"/>
<evidence type="ECO:0000313" key="4">
    <source>
        <dbReference type="Proteomes" id="UP000595636"/>
    </source>
</evidence>
<proteinExistence type="inferred from homology"/>
<dbReference type="PANTHER" id="PTHR35174:SF3">
    <property type="entry name" value="BLL7171 PROTEIN"/>
    <property type="match status" value="1"/>
</dbReference>
<dbReference type="InterPro" id="IPR011008">
    <property type="entry name" value="Dimeric_a/b-barrel"/>
</dbReference>
<accession>A0A7T7RGB0</accession>
<dbReference type="GeneID" id="300087012"/>
<name>A0A7T7RGB0_9ACTN</name>
<keyword evidence="4" id="KW-1185">Reference proteome</keyword>
<dbReference type="EMBL" id="CP066831">
    <property type="protein sequence ID" value="QQM45584.1"/>
    <property type="molecule type" value="Genomic_DNA"/>
</dbReference>
<dbReference type="InterPro" id="IPR005545">
    <property type="entry name" value="YCII"/>
</dbReference>
<dbReference type="Pfam" id="PF03795">
    <property type="entry name" value="YCII"/>
    <property type="match status" value="1"/>
</dbReference>
<evidence type="ECO:0000256" key="1">
    <source>
        <dbReference type="ARBA" id="ARBA00007689"/>
    </source>
</evidence>
<gene>
    <name evidence="3" type="ORF">JEQ17_43360</name>
</gene>
<dbReference type="SUPFAM" id="SSF54909">
    <property type="entry name" value="Dimeric alpha+beta barrel"/>
    <property type="match status" value="1"/>
</dbReference>
<dbReference type="RefSeq" id="WP_055616712.1">
    <property type="nucleotide sequence ID" value="NZ_CP066831.1"/>
</dbReference>
<dbReference type="Proteomes" id="UP000595636">
    <property type="component" value="Chromosome"/>
</dbReference>
<sequence length="113" mass="12141">MKYVMFICTPVGGEELSPEEIADDPRFTSYIDEVRTSGVVKGGARLRPATDATTVRVQGDEVLLSDGPFVESKEYVAGFDIIEVADLDEAIALASRHPAALGGGSVEVRPVWE</sequence>